<evidence type="ECO:0000313" key="2">
    <source>
        <dbReference type="EMBL" id="ETD12879.1"/>
    </source>
</evidence>
<dbReference type="OrthoDB" id="2188785at2"/>
<dbReference type="GO" id="GO:0003677">
    <property type="term" value="F:DNA binding"/>
    <property type="evidence" value="ECO:0007669"/>
    <property type="project" value="InterPro"/>
</dbReference>
<name>V8BCG0_STRPA</name>
<protein>
    <recommendedName>
        <fullName evidence="1">HTH cro/C1-type domain-containing protein</fullName>
    </recommendedName>
</protein>
<proteinExistence type="predicted"/>
<evidence type="ECO:0000313" key="3">
    <source>
        <dbReference type="Proteomes" id="UP000018716"/>
    </source>
</evidence>
<dbReference type="Gene3D" id="1.10.260.40">
    <property type="entry name" value="lambda repressor-like DNA-binding domains"/>
    <property type="match status" value="1"/>
</dbReference>
<dbReference type="CDD" id="cd00093">
    <property type="entry name" value="HTH_XRE"/>
    <property type="match status" value="1"/>
</dbReference>
<reference evidence="2 3" key="1">
    <citation type="submission" date="2013-10" db="EMBL/GenBank/DDBJ databases">
        <title>The Genome Sequence of Streptococcus parasanguinis CC87K.</title>
        <authorList>
            <consortium name="The Broad Institute Genomics Platform"/>
            <person name="Earl A."/>
            <person name="Allen-Vercoe E."/>
            <person name="Daigneault M."/>
            <person name="Young S.K."/>
            <person name="Zeng Q."/>
            <person name="Gargeya S."/>
            <person name="Fitzgerald M."/>
            <person name="Abouelleil A."/>
            <person name="Alvarado L."/>
            <person name="Chapman S.B."/>
            <person name="Gainer-Dewar J."/>
            <person name="Goldberg J."/>
            <person name="Griggs A."/>
            <person name="Gujja S."/>
            <person name="Hansen M."/>
            <person name="Howarth C."/>
            <person name="Imamovic A."/>
            <person name="Ireland A."/>
            <person name="Larimer J."/>
            <person name="McCowan C."/>
            <person name="Murphy C."/>
            <person name="Pearson M."/>
            <person name="Poon T.W."/>
            <person name="Priest M."/>
            <person name="Roberts A."/>
            <person name="Saif S."/>
            <person name="Shea T."/>
            <person name="Sykes S."/>
            <person name="Wortman J."/>
            <person name="Nusbaum C."/>
            <person name="Birren B."/>
        </authorList>
    </citation>
    <scope>NUCLEOTIDE SEQUENCE [LARGE SCALE GENOMIC DNA]</scope>
    <source>
        <strain evidence="2 3">CC87K</strain>
    </source>
</reference>
<dbReference type="EMBL" id="AZJD01000004">
    <property type="protein sequence ID" value="ETD12879.1"/>
    <property type="molecule type" value="Genomic_DNA"/>
</dbReference>
<feature type="domain" description="HTH cro/C1-type" evidence="1">
    <location>
        <begin position="6"/>
        <end position="60"/>
    </location>
</feature>
<accession>V8BCG0</accession>
<organism evidence="2 3">
    <name type="scientific">Streptococcus parasanguinis CC87K</name>
    <dbReference type="NCBI Taxonomy" id="1073372"/>
    <lineage>
        <taxon>Bacteria</taxon>
        <taxon>Bacillati</taxon>
        <taxon>Bacillota</taxon>
        <taxon>Bacilli</taxon>
        <taxon>Lactobacillales</taxon>
        <taxon>Streptococcaceae</taxon>
        <taxon>Streptococcus</taxon>
    </lineage>
</organism>
<dbReference type="Proteomes" id="UP000018716">
    <property type="component" value="Unassembled WGS sequence"/>
</dbReference>
<dbReference type="SMART" id="SM00530">
    <property type="entry name" value="HTH_XRE"/>
    <property type="match status" value="1"/>
</dbReference>
<dbReference type="InterPro" id="IPR010982">
    <property type="entry name" value="Lambda_DNA-bd_dom_sf"/>
</dbReference>
<dbReference type="HOGENOM" id="CLU_066192_49_2_9"/>
<dbReference type="RefSeq" id="WP_023918847.1">
    <property type="nucleotide sequence ID" value="NZ_KI669401.1"/>
</dbReference>
<dbReference type="PROSITE" id="PS50943">
    <property type="entry name" value="HTH_CROC1"/>
    <property type="match status" value="1"/>
</dbReference>
<gene>
    <name evidence="2" type="ORF">HMPREF1195_01013</name>
</gene>
<comment type="caution">
    <text evidence="2">The sequence shown here is derived from an EMBL/GenBank/DDBJ whole genome shotgun (WGS) entry which is preliminary data.</text>
</comment>
<keyword evidence="3" id="KW-1185">Reference proteome</keyword>
<dbReference type="SUPFAM" id="SSF47413">
    <property type="entry name" value="lambda repressor-like DNA-binding domains"/>
    <property type="match status" value="1"/>
</dbReference>
<sequence length="71" mass="8099">MDKLTLRGVRVSQGLTLREVAKKVDRNFQTISKYEKDSTKIPADLLMKLLNLYDTPIESIFLGKSTKKTVL</sequence>
<evidence type="ECO:0000259" key="1">
    <source>
        <dbReference type="PROSITE" id="PS50943"/>
    </source>
</evidence>
<dbReference type="Pfam" id="PF01381">
    <property type="entry name" value="HTH_3"/>
    <property type="match status" value="1"/>
</dbReference>
<dbReference type="AlphaFoldDB" id="V8BCG0"/>
<dbReference type="InterPro" id="IPR001387">
    <property type="entry name" value="Cro/C1-type_HTH"/>
</dbReference>